<dbReference type="AlphaFoldDB" id="A0A1F7HZW5"/>
<name>A0A1F7HZW5_9BACT</name>
<reference evidence="1 2" key="1">
    <citation type="journal article" date="2016" name="Nat. Commun.">
        <title>Thousands of microbial genomes shed light on interconnected biogeochemical processes in an aquifer system.</title>
        <authorList>
            <person name="Anantharaman K."/>
            <person name="Brown C.T."/>
            <person name="Hug L.A."/>
            <person name="Sharon I."/>
            <person name="Castelle C.J."/>
            <person name="Probst A.J."/>
            <person name="Thomas B.C."/>
            <person name="Singh A."/>
            <person name="Wilkins M.J."/>
            <person name="Karaoz U."/>
            <person name="Brodie E.L."/>
            <person name="Williams K.H."/>
            <person name="Hubbard S.S."/>
            <person name="Banfield J.F."/>
        </authorList>
    </citation>
    <scope>NUCLEOTIDE SEQUENCE [LARGE SCALE GENOMIC DNA]</scope>
</reference>
<evidence type="ECO:0000313" key="2">
    <source>
        <dbReference type="Proteomes" id="UP000176803"/>
    </source>
</evidence>
<organism evidence="1 2">
    <name type="scientific">Candidatus Roizmanbacteria bacterium RIFCSPHIGHO2_12_FULL_41_11</name>
    <dbReference type="NCBI Taxonomy" id="1802052"/>
    <lineage>
        <taxon>Bacteria</taxon>
        <taxon>Candidatus Roizmaniibacteriota</taxon>
    </lineage>
</organism>
<dbReference type="Proteomes" id="UP000176803">
    <property type="component" value="Unassembled WGS sequence"/>
</dbReference>
<comment type="caution">
    <text evidence="1">The sequence shown here is derived from an EMBL/GenBank/DDBJ whole genome shotgun (WGS) entry which is preliminary data.</text>
</comment>
<dbReference type="EMBL" id="MGAC01000057">
    <property type="protein sequence ID" value="OGK36679.1"/>
    <property type="molecule type" value="Genomic_DNA"/>
</dbReference>
<proteinExistence type="predicted"/>
<gene>
    <name evidence="1" type="ORF">A3F03_03020</name>
</gene>
<accession>A0A1F7HZW5</accession>
<protein>
    <submittedName>
        <fullName evidence="1">Uncharacterized protein</fullName>
    </submittedName>
</protein>
<sequence>MSRKISKYRSEVIEKFINIESLMNAIISQHYFKKVIAPFVFELLYDVNCTFALKRNILQKIEPNFSKLETINRLNNIRNLFAHCNQEVFEGSKKPAPGETGKVLDPKDTKKELDFEKLYKEFTKEEGSVTQALGNLYMSLGGQMEK</sequence>
<evidence type="ECO:0000313" key="1">
    <source>
        <dbReference type="EMBL" id="OGK36679.1"/>
    </source>
</evidence>